<protein>
    <submittedName>
        <fullName evidence="4">Uncharacterized protein</fullName>
    </submittedName>
</protein>
<dbReference type="Gene3D" id="1.10.533.10">
    <property type="entry name" value="Death Domain, Fas"/>
    <property type="match status" value="1"/>
</dbReference>
<accession>A0AAN8K7B3</accession>
<dbReference type="InterPro" id="IPR053047">
    <property type="entry name" value="E3_ubiq_ligase_TRAF3IP2"/>
</dbReference>
<dbReference type="AlphaFoldDB" id="A0AAN8K7B3"/>
<evidence type="ECO:0000259" key="2">
    <source>
        <dbReference type="PROSITE" id="PS50017"/>
    </source>
</evidence>
<dbReference type="GO" id="GO:0006959">
    <property type="term" value="P:humoral immune response"/>
    <property type="evidence" value="ECO:0007669"/>
    <property type="project" value="TreeGrafter"/>
</dbReference>
<dbReference type="InterPro" id="IPR013568">
    <property type="entry name" value="SEFIR_dom"/>
</dbReference>
<dbReference type="SMART" id="SM00005">
    <property type="entry name" value="DEATH"/>
    <property type="match status" value="1"/>
</dbReference>
<keyword evidence="5" id="KW-1185">Reference proteome</keyword>
<reference evidence="4 5" key="1">
    <citation type="submission" date="2024-01" db="EMBL/GenBank/DDBJ databases">
        <title>The genome of the rayed Mediterranean limpet Patella caerulea (Linnaeus, 1758).</title>
        <authorList>
            <person name="Anh-Thu Weber A."/>
            <person name="Halstead-Nussloch G."/>
        </authorList>
    </citation>
    <scope>NUCLEOTIDE SEQUENCE [LARGE SCALE GENOMIC DNA]</scope>
    <source>
        <strain evidence="4">AATW-2023a</strain>
        <tissue evidence="4">Whole specimen</tissue>
    </source>
</reference>
<comment type="caution">
    <text evidence="4">The sequence shown here is derived from an EMBL/GenBank/DDBJ whole genome shotgun (WGS) entry which is preliminary data.</text>
</comment>
<proteinExistence type="predicted"/>
<evidence type="ECO:0000256" key="1">
    <source>
        <dbReference type="SAM" id="MobiDB-lite"/>
    </source>
</evidence>
<organism evidence="4 5">
    <name type="scientific">Patella caerulea</name>
    <name type="common">Rayed Mediterranean limpet</name>
    <dbReference type="NCBI Taxonomy" id="87958"/>
    <lineage>
        <taxon>Eukaryota</taxon>
        <taxon>Metazoa</taxon>
        <taxon>Spiralia</taxon>
        <taxon>Lophotrochozoa</taxon>
        <taxon>Mollusca</taxon>
        <taxon>Gastropoda</taxon>
        <taxon>Patellogastropoda</taxon>
        <taxon>Patelloidea</taxon>
        <taxon>Patellidae</taxon>
        <taxon>Patella</taxon>
    </lineage>
</organism>
<feature type="domain" description="SEFIR" evidence="3">
    <location>
        <begin position="475"/>
        <end position="625"/>
    </location>
</feature>
<dbReference type="GO" id="GO:0043123">
    <property type="term" value="P:positive regulation of canonical NF-kappaB signal transduction"/>
    <property type="evidence" value="ECO:0007669"/>
    <property type="project" value="TreeGrafter"/>
</dbReference>
<feature type="region of interest" description="Disordered" evidence="1">
    <location>
        <begin position="302"/>
        <end position="381"/>
    </location>
</feature>
<dbReference type="InterPro" id="IPR011029">
    <property type="entry name" value="DEATH-like_dom_sf"/>
</dbReference>
<evidence type="ECO:0000259" key="3">
    <source>
        <dbReference type="PROSITE" id="PS51534"/>
    </source>
</evidence>
<gene>
    <name evidence="4" type="ORF">SNE40_001798</name>
</gene>
<dbReference type="EMBL" id="JAZGQO010000002">
    <property type="protein sequence ID" value="KAK6189808.1"/>
    <property type="molecule type" value="Genomic_DNA"/>
</dbReference>
<feature type="compositionally biased region" description="Low complexity" evidence="1">
    <location>
        <begin position="323"/>
        <end position="335"/>
    </location>
</feature>
<feature type="domain" description="Death" evidence="2">
    <location>
        <begin position="40"/>
        <end position="110"/>
    </location>
</feature>
<evidence type="ECO:0000313" key="5">
    <source>
        <dbReference type="Proteomes" id="UP001347796"/>
    </source>
</evidence>
<dbReference type="PANTHER" id="PTHR34257:SF2">
    <property type="entry name" value="E3 UBIQUITIN LIGASE TRAF3IP2"/>
    <property type="match status" value="1"/>
</dbReference>
<dbReference type="PANTHER" id="PTHR34257">
    <property type="entry name" value="ADAPTER PROTEIN CIKS"/>
    <property type="match status" value="1"/>
</dbReference>
<dbReference type="PROSITE" id="PS50017">
    <property type="entry name" value="DEATH_DOMAIN"/>
    <property type="match status" value="1"/>
</dbReference>
<evidence type="ECO:0000313" key="4">
    <source>
        <dbReference type="EMBL" id="KAK6189808.1"/>
    </source>
</evidence>
<dbReference type="Gene3D" id="3.40.50.11530">
    <property type="match status" value="1"/>
</dbReference>
<dbReference type="GO" id="GO:0007165">
    <property type="term" value="P:signal transduction"/>
    <property type="evidence" value="ECO:0007669"/>
    <property type="project" value="InterPro"/>
</dbReference>
<feature type="region of interest" description="Disordered" evidence="1">
    <location>
        <begin position="188"/>
        <end position="207"/>
    </location>
</feature>
<feature type="compositionally biased region" description="Polar residues" evidence="1">
    <location>
        <begin position="359"/>
        <end position="377"/>
    </location>
</feature>
<dbReference type="SUPFAM" id="SSF47986">
    <property type="entry name" value="DEATH domain"/>
    <property type="match status" value="1"/>
</dbReference>
<dbReference type="InterPro" id="IPR000488">
    <property type="entry name" value="Death_dom"/>
</dbReference>
<dbReference type="Pfam" id="PF08357">
    <property type="entry name" value="SEFIR"/>
    <property type="match status" value="1"/>
</dbReference>
<dbReference type="PROSITE" id="PS51534">
    <property type="entry name" value="SEFIR"/>
    <property type="match status" value="1"/>
</dbReference>
<dbReference type="Proteomes" id="UP001347796">
    <property type="component" value="Unassembled WGS sequence"/>
</dbReference>
<name>A0AAN8K7B3_PATCE</name>
<sequence>MTELDNDSAEGLDCEIPFKFVGHEVKIQLANKLDPVSVVTGNDWRLLAEKLGYTADDIEVIYAQSNNEGRNTLKLFNDYLKKAGNSVNKVLKALQEMNRGDALKILTESLPNIRKKFQESERKEKNVPEENSFMGFPSEHYHSLNLMNGNTYIGPTSPFMPNGFTPSYFLPIVIPSSMRPPFHEYLSNSRSHYESHQPDNSPLNQRPVKNRKVQHHGDGYDGCDRSPVCDNTTSPVSSYMNKRGVSRSTSHKGFDSMEVNYCKYNDRDHHFSLSNNDTENENFRHETPAELPCTILRGEGNLLSTNMSMPSSKSRLSSKRYENSSSNSDDSLSSDPETSPWTNGRSSRGQVPRKKHSSGTEQRSTPLDNLHNLSQLPQEYMPDERYKTVVAEQKMGKHTRRPTTLIKTEQDVRRQPCNHGNLNSKFQTKRSISDSTGESKVRSLDDESVAGIEREMKKSLSLPGNKMPAEFKKDCSKVLVTFAHDSDKHMQRVLSLCNCIEKNGFKCCVDIYNRNHTSGKNGKSQNLSFYKEKFEEADFILVCPSKKYHRDTCDDSRAKDSSSSDGLHTKFLYDMMYREFTQNGNINKRFVPVILEGTSHDDLPRWLLNQTVKYTWPSQYKDLLWMLTRPEERINRHGHRRS</sequence>
<feature type="compositionally biased region" description="Polar residues" evidence="1">
    <location>
        <begin position="336"/>
        <end position="349"/>
    </location>
</feature>
<dbReference type="Pfam" id="PF00531">
    <property type="entry name" value="Death"/>
    <property type="match status" value="1"/>
</dbReference>